<evidence type="ECO:0000256" key="3">
    <source>
        <dbReference type="ARBA" id="ARBA00022475"/>
    </source>
</evidence>
<keyword evidence="13" id="KW-1185">Reference proteome</keyword>
<evidence type="ECO:0000259" key="11">
    <source>
        <dbReference type="Pfam" id="PF00060"/>
    </source>
</evidence>
<evidence type="ECO:0000313" key="12">
    <source>
        <dbReference type="EMBL" id="KAK8385133.1"/>
    </source>
</evidence>
<gene>
    <name evidence="12" type="ORF">O3P69_012137</name>
</gene>
<dbReference type="GO" id="GO:0015276">
    <property type="term" value="F:ligand-gated monoatomic ion channel activity"/>
    <property type="evidence" value="ECO:0007669"/>
    <property type="project" value="InterPro"/>
</dbReference>
<keyword evidence="6 10" id="KW-0472">Membrane</keyword>
<evidence type="ECO:0000313" key="13">
    <source>
        <dbReference type="Proteomes" id="UP001487740"/>
    </source>
</evidence>
<evidence type="ECO:0000256" key="7">
    <source>
        <dbReference type="ARBA" id="ARBA00023170"/>
    </source>
</evidence>
<sequence length="599" mass="66632">MIHVICATDKLNSLAVHVPRRGVTEPGGILEEAGLRVWAGMRVVVVGAHVERHGVLLHHALRNIGRALYFYSTDTRPRPHLPDAENVTVKPANTTQDSPSPSSIETLLREANSRLTVYKRCLYCNASKAGVQDLYSGLLKEVTKAEARQWAVALSSDGDDQHDLRGHLVRVVGLRYDPYTRYNLSPLGPQHPVEPLTSIDFSILNSVSLGLNLTYEARPPKEPQFGLPLSNGTWSGTVGILQREEADFSLVLSPTPGRMKVIEYSRIYLSESLCILSPRPHAVPQYLQLIKPLSGWVWVITAAIIVCWGVALWVFREVWALDEGREGAWQILPRPPVQLGNTAGGRALASTTPHFRQGVLYGGWLVFGLVLGTAYRSSLIAHLTVITKLPPINTFEDLLARDAWSWGMKNDTGTMILYFTTATDPTRKEVRRRMKIHKLEEGMKHLMEGGYSVIEDIFVAQVTVSSRYTYESGYTPVHFSTSNYPTFAGLAWGFRKGAPFRRAVSLRKQRVMEAGLIDYWTHEAVRATTEDMIREAGGRRSVQASAQQDTEGGGPVVLSLQHLQGIFYLLGLGLLAAIATFARELLQARPRPRPCRRLC</sequence>
<organism evidence="12 13">
    <name type="scientific">Scylla paramamosain</name>
    <name type="common">Mud crab</name>
    <dbReference type="NCBI Taxonomy" id="85552"/>
    <lineage>
        <taxon>Eukaryota</taxon>
        <taxon>Metazoa</taxon>
        <taxon>Ecdysozoa</taxon>
        <taxon>Arthropoda</taxon>
        <taxon>Crustacea</taxon>
        <taxon>Multicrustacea</taxon>
        <taxon>Malacostraca</taxon>
        <taxon>Eumalacostraca</taxon>
        <taxon>Eucarida</taxon>
        <taxon>Decapoda</taxon>
        <taxon>Pleocyemata</taxon>
        <taxon>Brachyura</taxon>
        <taxon>Eubrachyura</taxon>
        <taxon>Portunoidea</taxon>
        <taxon>Portunidae</taxon>
        <taxon>Portuninae</taxon>
        <taxon>Scylla</taxon>
    </lineage>
</organism>
<reference evidence="12 13" key="1">
    <citation type="submission" date="2023-03" db="EMBL/GenBank/DDBJ databases">
        <title>High-quality genome of Scylla paramamosain provides insights in environmental adaptation.</title>
        <authorList>
            <person name="Zhang L."/>
        </authorList>
    </citation>
    <scope>NUCLEOTIDE SEQUENCE [LARGE SCALE GENOMIC DNA]</scope>
    <source>
        <strain evidence="12">LZ_2023a</strain>
        <tissue evidence="12">Muscle</tissue>
    </source>
</reference>
<dbReference type="SUPFAM" id="SSF53850">
    <property type="entry name" value="Periplasmic binding protein-like II"/>
    <property type="match status" value="1"/>
</dbReference>
<dbReference type="Pfam" id="PF00060">
    <property type="entry name" value="Lig_chan"/>
    <property type="match status" value="1"/>
</dbReference>
<keyword evidence="3" id="KW-1003">Cell membrane</keyword>
<evidence type="ECO:0000256" key="8">
    <source>
        <dbReference type="ARBA" id="ARBA00023180"/>
    </source>
</evidence>
<evidence type="ECO:0000256" key="2">
    <source>
        <dbReference type="ARBA" id="ARBA00008685"/>
    </source>
</evidence>
<protein>
    <recommendedName>
        <fullName evidence="11">Ionotropic glutamate receptor C-terminal domain-containing protein</fullName>
    </recommendedName>
</protein>
<dbReference type="Gene3D" id="3.40.190.10">
    <property type="entry name" value="Periplasmic binding protein-like II"/>
    <property type="match status" value="1"/>
</dbReference>
<dbReference type="InterPro" id="IPR001320">
    <property type="entry name" value="Iontro_rcpt_C"/>
</dbReference>
<keyword evidence="4 10" id="KW-0812">Transmembrane</keyword>
<feature type="transmembrane region" description="Helical" evidence="10">
    <location>
        <begin position="295"/>
        <end position="315"/>
    </location>
</feature>
<feature type="region of interest" description="Disordered" evidence="9">
    <location>
        <begin position="80"/>
        <end position="103"/>
    </location>
</feature>
<dbReference type="Proteomes" id="UP001487740">
    <property type="component" value="Unassembled WGS sequence"/>
</dbReference>
<dbReference type="PANTHER" id="PTHR42643:SF38">
    <property type="entry name" value="IONOTROPIC RECEPTOR 100A"/>
    <property type="match status" value="1"/>
</dbReference>
<keyword evidence="8" id="KW-0325">Glycoprotein</keyword>
<dbReference type="GO" id="GO:0050906">
    <property type="term" value="P:detection of stimulus involved in sensory perception"/>
    <property type="evidence" value="ECO:0007669"/>
    <property type="project" value="UniProtKB-ARBA"/>
</dbReference>
<accession>A0AAW0TCV4</accession>
<evidence type="ECO:0000256" key="1">
    <source>
        <dbReference type="ARBA" id="ARBA00004651"/>
    </source>
</evidence>
<feature type="transmembrane region" description="Helical" evidence="10">
    <location>
        <begin position="358"/>
        <end position="375"/>
    </location>
</feature>
<evidence type="ECO:0000256" key="9">
    <source>
        <dbReference type="SAM" id="MobiDB-lite"/>
    </source>
</evidence>
<comment type="similarity">
    <text evidence="2">Belongs to the glutamate-gated ion channel (TC 1.A.10.1) family.</text>
</comment>
<name>A0AAW0TCV4_SCYPA</name>
<evidence type="ECO:0000256" key="5">
    <source>
        <dbReference type="ARBA" id="ARBA00022989"/>
    </source>
</evidence>
<feature type="domain" description="Ionotropic glutamate receptor C-terminal" evidence="11">
    <location>
        <begin position="297"/>
        <end position="574"/>
    </location>
</feature>
<dbReference type="PANTHER" id="PTHR42643">
    <property type="entry name" value="IONOTROPIC RECEPTOR 20A-RELATED"/>
    <property type="match status" value="1"/>
</dbReference>
<dbReference type="AlphaFoldDB" id="A0AAW0TCV4"/>
<evidence type="ECO:0000256" key="6">
    <source>
        <dbReference type="ARBA" id="ARBA00023136"/>
    </source>
</evidence>
<proteinExistence type="inferred from homology"/>
<dbReference type="GO" id="GO:0005886">
    <property type="term" value="C:plasma membrane"/>
    <property type="evidence" value="ECO:0007669"/>
    <property type="project" value="UniProtKB-SubCell"/>
</dbReference>
<feature type="transmembrane region" description="Helical" evidence="10">
    <location>
        <begin position="565"/>
        <end position="586"/>
    </location>
</feature>
<comment type="caution">
    <text evidence="12">The sequence shown here is derived from an EMBL/GenBank/DDBJ whole genome shotgun (WGS) entry which is preliminary data.</text>
</comment>
<evidence type="ECO:0000256" key="4">
    <source>
        <dbReference type="ARBA" id="ARBA00022692"/>
    </source>
</evidence>
<keyword evidence="5 10" id="KW-1133">Transmembrane helix</keyword>
<feature type="compositionally biased region" description="Polar residues" evidence="9">
    <location>
        <begin position="91"/>
        <end position="103"/>
    </location>
</feature>
<keyword evidence="7" id="KW-0675">Receptor</keyword>
<comment type="subcellular location">
    <subcellularLocation>
        <location evidence="1">Cell membrane</location>
        <topology evidence="1">Multi-pass membrane protein</topology>
    </subcellularLocation>
</comment>
<dbReference type="EMBL" id="JARAKH010000033">
    <property type="protein sequence ID" value="KAK8385133.1"/>
    <property type="molecule type" value="Genomic_DNA"/>
</dbReference>
<evidence type="ECO:0000256" key="10">
    <source>
        <dbReference type="SAM" id="Phobius"/>
    </source>
</evidence>
<dbReference type="InterPro" id="IPR052192">
    <property type="entry name" value="Insect_Ionotropic_Sensory_Rcpt"/>
</dbReference>